<reference evidence="2" key="1">
    <citation type="submission" date="2010-07" db="EMBL/GenBank/DDBJ databases">
        <authorList>
            <person name="Muzny D."/>
            <person name="Qin X."/>
            <person name="Deng J."/>
            <person name="Jiang H."/>
            <person name="Liu Y."/>
            <person name="Qu J."/>
            <person name="Song X.-Z."/>
            <person name="Zhang L."/>
            <person name="Thornton R."/>
            <person name="Coyle M."/>
            <person name="Francisco L."/>
            <person name="Jackson L."/>
            <person name="Javaid M."/>
            <person name="Korchina V."/>
            <person name="Kovar C."/>
            <person name="Mata R."/>
            <person name="Mathew T."/>
            <person name="Ngo R."/>
            <person name="Nguyen L."/>
            <person name="Nguyen N."/>
            <person name="Okwuonu G."/>
            <person name="Ongeri F."/>
            <person name="Pham C."/>
            <person name="Simmons D."/>
            <person name="Wilczek-Boney K."/>
            <person name="Hale W."/>
            <person name="Jakkamsetti A."/>
            <person name="Pham P."/>
            <person name="Ruth R."/>
            <person name="San Lucas F."/>
            <person name="Warren J."/>
            <person name="Zhang J."/>
            <person name="Zhao Z."/>
            <person name="Zhou C."/>
            <person name="Zhu D."/>
            <person name="Lee S."/>
            <person name="Bess C."/>
            <person name="Blankenburg K."/>
            <person name="Forbes L."/>
            <person name="Fu Q."/>
            <person name="Gubbala S."/>
            <person name="Hirani K."/>
            <person name="Jayaseelan J.C."/>
            <person name="Lara F."/>
            <person name="Munidasa M."/>
            <person name="Palculict T."/>
            <person name="Patil S."/>
            <person name="Pu L.-L."/>
            <person name="Saada N."/>
            <person name="Tang L."/>
            <person name="Weissenberger G."/>
            <person name="Zhu Y."/>
            <person name="Hemphill L."/>
            <person name="Shang Y."/>
            <person name="Youmans B."/>
            <person name="Ayvaz T."/>
            <person name="Ross M."/>
            <person name="Santibanez J."/>
            <person name="Aqrawi P."/>
            <person name="Gross S."/>
            <person name="Joshi V."/>
            <person name="Fowler G."/>
            <person name="Nazareth L."/>
            <person name="Reid J."/>
            <person name="Worley K."/>
            <person name="Petrosino J."/>
            <person name="Highlander S."/>
            <person name="Gibbs R."/>
        </authorList>
    </citation>
    <scope>NUCLEOTIDE SEQUENCE [LARGE SCALE GENOMIC DNA]</scope>
    <source>
        <strain evidence="2">DSM 20284</strain>
    </source>
</reference>
<proteinExistence type="predicted"/>
<feature type="transmembrane region" description="Helical" evidence="1">
    <location>
        <begin position="53"/>
        <end position="71"/>
    </location>
</feature>
<dbReference type="EMBL" id="AEEG01000002">
    <property type="protein sequence ID" value="EFL96207.1"/>
    <property type="molecule type" value="Genomic_DNA"/>
</dbReference>
<evidence type="ECO:0000313" key="3">
    <source>
        <dbReference type="Proteomes" id="UP000004470"/>
    </source>
</evidence>
<dbReference type="AlphaFoldDB" id="E0ND86"/>
<evidence type="ECO:0000256" key="1">
    <source>
        <dbReference type="SAM" id="Phobius"/>
    </source>
</evidence>
<name>E0ND86_PEDAC</name>
<protein>
    <submittedName>
        <fullName evidence="2">Uncharacterized protein</fullName>
    </submittedName>
</protein>
<keyword evidence="3" id="KW-1185">Reference proteome</keyword>
<keyword evidence="1" id="KW-0812">Transmembrane</keyword>
<comment type="caution">
    <text evidence="2">The sequence shown here is derived from an EMBL/GenBank/DDBJ whole genome shotgun (WGS) entry which is preliminary data.</text>
</comment>
<feature type="transmembrane region" description="Helical" evidence="1">
    <location>
        <begin position="14"/>
        <end position="41"/>
    </location>
</feature>
<sequence length="338" mass="38027">MVKIDIFWRLLLDFLLNILLIIFGISFLGLIISMVIGFINIKKNNNKHSGRKIAFIFLPLFLISFTVASYIPNDTSESEQHSKKDHKNASTITDFIKITTKKNDIGSYSTDKNGNFSINGIALKGINLTVKSEQKNSSFSKLSKHLSIGEHFNLKGNTNNSNDVDMLLMTADDGNHRAKKEIKIANMFVINDESEDASLDSSNGNLQKLSNKIKKALKDGYSGLNHTKVTVQGQTSTKPYTAGIEIYDKDFMDMSIERNSMMDVLNGIQSFDGYDQYENFNVTYYADLQNDKGKVVKHTKVLSFGIKGSQLKQLDPSNMSNKDVKANVNDYWEQKISK</sequence>
<organism evidence="2 3">
    <name type="scientific">Pediococcus acidilactici DSM 20284</name>
    <dbReference type="NCBI Taxonomy" id="862514"/>
    <lineage>
        <taxon>Bacteria</taxon>
        <taxon>Bacillati</taxon>
        <taxon>Bacillota</taxon>
        <taxon>Bacilli</taxon>
        <taxon>Lactobacillales</taxon>
        <taxon>Lactobacillaceae</taxon>
        <taxon>Pediococcus</taxon>
        <taxon>Pediococcus acidilactici group</taxon>
    </lineage>
</organism>
<dbReference type="RefSeq" id="WP_004165742.1">
    <property type="nucleotide sequence ID" value="NZ_GL397067.1"/>
</dbReference>
<accession>E0ND86</accession>
<gene>
    <name evidence="2" type="ORF">HMPREF0623_0258</name>
</gene>
<dbReference type="Proteomes" id="UP000004470">
    <property type="component" value="Unassembled WGS sequence"/>
</dbReference>
<dbReference type="HOGENOM" id="CLU_820967_0_0_9"/>
<keyword evidence="1" id="KW-0472">Membrane</keyword>
<evidence type="ECO:0000313" key="2">
    <source>
        <dbReference type="EMBL" id="EFL96207.1"/>
    </source>
</evidence>
<keyword evidence="1" id="KW-1133">Transmembrane helix</keyword>